<feature type="transmembrane region" description="Helical" evidence="6">
    <location>
        <begin position="581"/>
        <end position="603"/>
    </location>
</feature>
<dbReference type="GO" id="GO:0022857">
    <property type="term" value="F:transmembrane transporter activity"/>
    <property type="evidence" value="ECO:0007669"/>
    <property type="project" value="InterPro"/>
</dbReference>
<evidence type="ECO:0000256" key="2">
    <source>
        <dbReference type="ARBA" id="ARBA00022692"/>
    </source>
</evidence>
<evidence type="ECO:0000259" key="7">
    <source>
        <dbReference type="PROSITE" id="PS50850"/>
    </source>
</evidence>
<keyword evidence="5 6" id="KW-0472">Membrane</keyword>
<dbReference type="InterPro" id="IPR020846">
    <property type="entry name" value="MFS_dom"/>
</dbReference>
<dbReference type="PANTHER" id="PTHR23502:SF30">
    <property type="entry name" value="TRANSPORTER, PUTATIVE (AFU_ORTHOLOGUE AFUA_8G04702)-RELATED"/>
    <property type="match status" value="1"/>
</dbReference>
<dbReference type="AlphaFoldDB" id="A0A1W5CWY0"/>
<evidence type="ECO:0000256" key="6">
    <source>
        <dbReference type="SAM" id="Phobius"/>
    </source>
</evidence>
<evidence type="ECO:0000313" key="10">
    <source>
        <dbReference type="Proteomes" id="UP000192927"/>
    </source>
</evidence>
<dbReference type="InterPro" id="IPR011701">
    <property type="entry name" value="MFS"/>
</dbReference>
<dbReference type="SUPFAM" id="SSF103473">
    <property type="entry name" value="MFS general substrate transporter"/>
    <property type="match status" value="1"/>
</dbReference>
<dbReference type="Pfam" id="PF03221">
    <property type="entry name" value="HTH_Tnp_Tc5"/>
    <property type="match status" value="1"/>
</dbReference>
<feature type="domain" description="Major facilitator superfamily (MFS) profile" evidence="7">
    <location>
        <begin position="203"/>
        <end position="673"/>
    </location>
</feature>
<keyword evidence="4" id="KW-0238">DNA-binding</keyword>
<evidence type="ECO:0000256" key="3">
    <source>
        <dbReference type="ARBA" id="ARBA00022989"/>
    </source>
</evidence>
<keyword evidence="2 6" id="KW-0812">Transmembrane</keyword>
<dbReference type="GO" id="GO:0003677">
    <property type="term" value="F:DNA binding"/>
    <property type="evidence" value="ECO:0007669"/>
    <property type="project" value="UniProtKB-KW"/>
</dbReference>
<protein>
    <submittedName>
        <fullName evidence="9">Mfs general substrate transporter</fullName>
    </submittedName>
</protein>
<evidence type="ECO:0000256" key="1">
    <source>
        <dbReference type="ARBA" id="ARBA00004141"/>
    </source>
</evidence>
<feature type="transmembrane region" description="Helical" evidence="6">
    <location>
        <begin position="650"/>
        <end position="669"/>
    </location>
</feature>
<dbReference type="FunFam" id="1.20.1250.20:FF:000319">
    <property type="entry name" value="MFS transporter, putative"/>
    <property type="match status" value="1"/>
</dbReference>
<dbReference type="Pfam" id="PF07690">
    <property type="entry name" value="MFS_1"/>
    <property type="match status" value="1"/>
</dbReference>
<dbReference type="Gene3D" id="1.20.1250.20">
    <property type="entry name" value="MFS general substrate transporter like domains"/>
    <property type="match status" value="1"/>
</dbReference>
<evidence type="ECO:0000256" key="5">
    <source>
        <dbReference type="ARBA" id="ARBA00023136"/>
    </source>
</evidence>
<sequence length="697" mass="78583">MVRNYIPKALRRVDFDDPNDHFAPLEQDKDTRIQQAYDYWLSTRDQEDPSSLHKVAESHKVAYSTLRDRKNGVILKKEANQAMQKLTPVEEDIIALWVTTLATWGSPPTHLQLVKMAYELLQKRGVYEKLGEQWIARFLACHPELKSKFVNPIEKERILATDPAILLSGLPYDSHQEDVVLVPEPSEDPDDPLNWSGKRKLLSTTCICVYTLMVGIASAAIYSVLEPIAEDTGLTLGDLNSGTSYMFLFFGWGCLVWQPLALQYGKRPVYLLSILATLAIMVWIPYTKTNGQWIASKILQGFFGAPIESLCEISMTDIYFTHERGTYIAVYAFFLAGSNFLAPILAGFMNDGQGWKWVLYWCAIFCAIGFVFLFFFLEETNYYRHRTTRNTTKRKIIKDSTSSNSKPQVDAFEIENADIKTGGLVIPDAERESQRNRSKKSYWTKLQVFSTRSLQNPNQLRGMVLRPLIFLSFPVIFYAGFSYGSNLVWFNVLNGTASLILSKKPYQFSSSIIGLFYISPLIGVTLASLYTGRFGDWVVLKIARRKSGIMESEYRLWLFCLSLLFLPGGLILWGVGAAHAIHWVGLAFGMGIIGFTNTVGLQLSVSYCIDSYRELSGEAIVTVILIRNTMSFAVGYGITPWVTNMGLQNAFIVAAFAGLAQVTTIFIFIKYGHSLRKASVGQYRRYVNEMAAAGLVH</sequence>
<feature type="transmembrane region" description="Helical" evidence="6">
    <location>
        <begin position="468"/>
        <end position="492"/>
    </location>
</feature>
<dbReference type="InterPro" id="IPR036259">
    <property type="entry name" value="MFS_trans_sf"/>
</dbReference>
<feature type="transmembrane region" description="Helical" evidence="6">
    <location>
        <begin position="556"/>
        <end position="575"/>
    </location>
</feature>
<accession>A0A1W5CWY0</accession>
<dbReference type="GO" id="GO:0005886">
    <property type="term" value="C:plasma membrane"/>
    <property type="evidence" value="ECO:0007669"/>
    <property type="project" value="TreeGrafter"/>
</dbReference>
<feature type="transmembrane region" description="Helical" evidence="6">
    <location>
        <begin position="245"/>
        <end position="262"/>
    </location>
</feature>
<keyword evidence="3 6" id="KW-1133">Transmembrane helix</keyword>
<dbReference type="PROSITE" id="PS50850">
    <property type="entry name" value="MFS"/>
    <property type="match status" value="1"/>
</dbReference>
<name>A0A1W5CWY0_9LECA</name>
<dbReference type="PROSITE" id="PS51253">
    <property type="entry name" value="HTH_CENPB"/>
    <property type="match status" value="1"/>
</dbReference>
<evidence type="ECO:0000256" key="4">
    <source>
        <dbReference type="ARBA" id="ARBA00023125"/>
    </source>
</evidence>
<feature type="transmembrane region" description="Helical" evidence="6">
    <location>
        <begin position="358"/>
        <end position="377"/>
    </location>
</feature>
<reference evidence="10" key="1">
    <citation type="submission" date="2017-03" db="EMBL/GenBank/DDBJ databases">
        <authorList>
            <person name="Sharma R."/>
            <person name="Thines M."/>
        </authorList>
    </citation>
    <scope>NUCLEOTIDE SEQUENCE [LARGE SCALE GENOMIC DNA]</scope>
</reference>
<feature type="transmembrane region" description="Helical" evidence="6">
    <location>
        <begin position="615"/>
        <end position="638"/>
    </location>
</feature>
<feature type="transmembrane region" description="Helical" evidence="6">
    <location>
        <begin position="269"/>
        <end position="286"/>
    </location>
</feature>
<dbReference type="EMBL" id="FWEW01000649">
    <property type="protein sequence ID" value="SLM35321.1"/>
    <property type="molecule type" value="Genomic_DNA"/>
</dbReference>
<feature type="transmembrane region" description="Helical" evidence="6">
    <location>
        <begin position="327"/>
        <end position="346"/>
    </location>
</feature>
<feature type="transmembrane region" description="Helical" evidence="6">
    <location>
        <begin position="298"/>
        <end position="320"/>
    </location>
</feature>
<evidence type="ECO:0000313" key="9">
    <source>
        <dbReference type="EMBL" id="SLM35321.1"/>
    </source>
</evidence>
<keyword evidence="10" id="KW-1185">Reference proteome</keyword>
<proteinExistence type="predicted"/>
<feature type="transmembrane region" description="Helical" evidence="6">
    <location>
        <begin position="201"/>
        <end position="225"/>
    </location>
</feature>
<dbReference type="Proteomes" id="UP000192927">
    <property type="component" value="Unassembled WGS sequence"/>
</dbReference>
<dbReference type="PANTHER" id="PTHR23502">
    <property type="entry name" value="MAJOR FACILITATOR SUPERFAMILY"/>
    <property type="match status" value="1"/>
</dbReference>
<comment type="subcellular location">
    <subcellularLocation>
        <location evidence="1">Membrane</location>
        <topology evidence="1">Multi-pass membrane protein</topology>
    </subcellularLocation>
</comment>
<feature type="transmembrane region" description="Helical" evidence="6">
    <location>
        <begin position="512"/>
        <end position="535"/>
    </location>
</feature>
<organism evidence="9 10">
    <name type="scientific">Lasallia pustulata</name>
    <dbReference type="NCBI Taxonomy" id="136370"/>
    <lineage>
        <taxon>Eukaryota</taxon>
        <taxon>Fungi</taxon>
        <taxon>Dikarya</taxon>
        <taxon>Ascomycota</taxon>
        <taxon>Pezizomycotina</taxon>
        <taxon>Lecanoromycetes</taxon>
        <taxon>OSLEUM clade</taxon>
        <taxon>Umbilicariomycetidae</taxon>
        <taxon>Umbilicariales</taxon>
        <taxon>Umbilicariaceae</taxon>
        <taxon>Lasallia</taxon>
    </lineage>
</organism>
<evidence type="ECO:0000259" key="8">
    <source>
        <dbReference type="PROSITE" id="PS51253"/>
    </source>
</evidence>
<feature type="domain" description="HTH CENPB-type" evidence="8">
    <location>
        <begin position="78"/>
        <end position="148"/>
    </location>
</feature>
<dbReference type="InterPro" id="IPR006600">
    <property type="entry name" value="HTH_CenpB_DNA-bd_dom"/>
</dbReference>